<sequence length="200" mass="22304">MARLATSFILGYHGCDSTVAARVIAGEMPLLKSDRDWDWLGPGAYFWEADPQRAMEFAEWKQERGEIDNPAVIGAVIDLRECLDLTNRDDIELVAAAYASFHSLNQASDLPLPQNQNAPSDPFENLLLRYLDCAVFRHLHRLIEDTSIEKIDTVRGMFEEGGTAFPGSAIKAKTHTQIAVRTDDCIKGIFYPLSDGALQF</sequence>
<dbReference type="AlphaFoldDB" id="A0A547P8M4"/>
<dbReference type="Proteomes" id="UP000316343">
    <property type="component" value="Unassembled WGS sequence"/>
</dbReference>
<evidence type="ECO:0000313" key="1">
    <source>
        <dbReference type="EMBL" id="TRD10490.1"/>
    </source>
</evidence>
<comment type="caution">
    <text evidence="1">The sequence shown here is derived from an EMBL/GenBank/DDBJ whole genome shotgun (WGS) entry which is preliminary data.</text>
</comment>
<dbReference type="EMBL" id="VHJK01000001">
    <property type="protein sequence ID" value="TRD10490.1"/>
    <property type="molecule type" value="Genomic_DNA"/>
</dbReference>
<gene>
    <name evidence="1" type="ORF">FGU71_00460</name>
</gene>
<keyword evidence="2" id="KW-1185">Reference proteome</keyword>
<dbReference type="RefSeq" id="WP_142786752.1">
    <property type="nucleotide sequence ID" value="NZ_VHJK01000001.1"/>
</dbReference>
<organism evidence="1 2">
    <name type="scientific">Erythrobacter insulae</name>
    <dbReference type="NCBI Taxonomy" id="2584124"/>
    <lineage>
        <taxon>Bacteria</taxon>
        <taxon>Pseudomonadati</taxon>
        <taxon>Pseudomonadota</taxon>
        <taxon>Alphaproteobacteria</taxon>
        <taxon>Sphingomonadales</taxon>
        <taxon>Erythrobacteraceae</taxon>
        <taxon>Erythrobacter/Porphyrobacter group</taxon>
        <taxon>Erythrobacter</taxon>
    </lineage>
</organism>
<reference evidence="1 2" key="1">
    <citation type="submission" date="2019-06" db="EMBL/GenBank/DDBJ databases">
        <title>Erythrobacter insulae sp. nov., isolated from a tidal flat.</title>
        <authorList>
            <person name="Yoon J.-H."/>
        </authorList>
    </citation>
    <scope>NUCLEOTIDE SEQUENCE [LARGE SCALE GENOMIC DNA]</scope>
    <source>
        <strain evidence="1 2">JBTF-M21</strain>
    </source>
</reference>
<evidence type="ECO:0000313" key="2">
    <source>
        <dbReference type="Proteomes" id="UP000316343"/>
    </source>
</evidence>
<protein>
    <submittedName>
        <fullName evidence="1">Uncharacterized protein</fullName>
    </submittedName>
</protein>
<proteinExistence type="predicted"/>
<accession>A0A547P8M4</accession>
<dbReference type="SUPFAM" id="SSF56399">
    <property type="entry name" value="ADP-ribosylation"/>
    <property type="match status" value="1"/>
</dbReference>
<name>A0A547P8M4_9SPHN</name>
<dbReference type="OrthoDB" id="9800843at2"/>